<evidence type="ECO:0000256" key="8">
    <source>
        <dbReference type="ARBA" id="ARBA00023128"/>
    </source>
</evidence>
<dbReference type="Proteomes" id="UP000054636">
    <property type="component" value="Unassembled WGS sequence"/>
</dbReference>
<keyword evidence="3 11" id="KW-0813">Transport</keyword>
<evidence type="ECO:0000256" key="1">
    <source>
        <dbReference type="ARBA" id="ARBA00004448"/>
    </source>
</evidence>
<comment type="similarity">
    <text evidence="2 11">Belongs to the mitochondrial carrier (TC 2.A.29) family.</text>
</comment>
<evidence type="ECO:0000256" key="12">
    <source>
        <dbReference type="SAM" id="SignalP"/>
    </source>
</evidence>
<dbReference type="InterPro" id="IPR051508">
    <property type="entry name" value="Mito_Carrier_Antiporter"/>
</dbReference>
<dbReference type="Pfam" id="PF00153">
    <property type="entry name" value="Mito_carr"/>
    <property type="match status" value="2"/>
</dbReference>
<keyword evidence="7" id="KW-1133">Transmembrane helix</keyword>
<feature type="chain" id="PRO_5006941425" evidence="12">
    <location>
        <begin position="22"/>
        <end position="252"/>
    </location>
</feature>
<dbReference type="PROSITE" id="PS50920">
    <property type="entry name" value="SOLCAR"/>
    <property type="match status" value="2"/>
</dbReference>
<dbReference type="AlphaFoldDB" id="A0A0W8D9W4"/>
<keyword evidence="8" id="KW-0496">Mitochondrion</keyword>
<evidence type="ECO:0000256" key="2">
    <source>
        <dbReference type="ARBA" id="ARBA00006375"/>
    </source>
</evidence>
<accession>A0A0W8D9W4</accession>
<dbReference type="PROSITE" id="PS51257">
    <property type="entry name" value="PROKAR_LIPOPROTEIN"/>
    <property type="match status" value="1"/>
</dbReference>
<evidence type="ECO:0000256" key="7">
    <source>
        <dbReference type="ARBA" id="ARBA00022989"/>
    </source>
</evidence>
<protein>
    <submittedName>
        <fullName evidence="13">Ca2:Cation Antiporter (CaCA) Family</fullName>
    </submittedName>
</protein>
<dbReference type="GO" id="GO:0005743">
    <property type="term" value="C:mitochondrial inner membrane"/>
    <property type="evidence" value="ECO:0007669"/>
    <property type="project" value="UniProtKB-SubCell"/>
</dbReference>
<evidence type="ECO:0000256" key="10">
    <source>
        <dbReference type="PROSITE-ProRule" id="PRU00282"/>
    </source>
</evidence>
<sequence>MADRSIVMDFLLASVATSGACIVSNPMEVVKTRMQLQGELAHNVTRGAAPVVQYRNFVHAFYTIGRTEGIRGIQRGLGPGISYQIFMNGPRLGLFEPLQKVFGATDPTAYSFPLRNVCAAATSGMIDGCLVQIGSGTQLATYTQAKTLVLAAGFEDGVQVHLGSSILTGLVVTTAMNPMDVVSTRIYSQKVVNGKGKLYSGVMDCIMKTMKSEGVRGFYKGWAAHYMRLGPHTIFTFLFWEEAKKIAAELGY</sequence>
<dbReference type="InterPro" id="IPR023395">
    <property type="entry name" value="MCP_dom_sf"/>
</dbReference>
<feature type="repeat" description="Solcar" evidence="10">
    <location>
        <begin position="156"/>
        <end position="246"/>
    </location>
</feature>
<organism evidence="13 14">
    <name type="scientific">Phytophthora nicotianae</name>
    <name type="common">Potato buckeye rot agent</name>
    <name type="synonym">Phytophthora parasitica</name>
    <dbReference type="NCBI Taxonomy" id="4792"/>
    <lineage>
        <taxon>Eukaryota</taxon>
        <taxon>Sar</taxon>
        <taxon>Stramenopiles</taxon>
        <taxon>Oomycota</taxon>
        <taxon>Peronosporomycetes</taxon>
        <taxon>Peronosporales</taxon>
        <taxon>Peronosporaceae</taxon>
        <taxon>Phytophthora</taxon>
    </lineage>
</organism>
<evidence type="ECO:0000256" key="6">
    <source>
        <dbReference type="ARBA" id="ARBA00022792"/>
    </source>
</evidence>
<evidence type="ECO:0000313" key="13">
    <source>
        <dbReference type="EMBL" id="KUF93155.1"/>
    </source>
</evidence>
<gene>
    <name evidence="13" type="ORF">AM588_10003998</name>
</gene>
<feature type="signal peptide" evidence="12">
    <location>
        <begin position="1"/>
        <end position="21"/>
    </location>
</feature>
<keyword evidence="4 10" id="KW-0812">Transmembrane</keyword>
<dbReference type="PANTHER" id="PTHR45928">
    <property type="entry name" value="RE38146P"/>
    <property type="match status" value="1"/>
</dbReference>
<comment type="subcellular location">
    <subcellularLocation>
        <location evidence="1">Mitochondrion inner membrane</location>
        <topology evidence="1">Multi-pass membrane protein</topology>
    </subcellularLocation>
</comment>
<evidence type="ECO:0000256" key="3">
    <source>
        <dbReference type="ARBA" id="ARBA00022448"/>
    </source>
</evidence>
<evidence type="ECO:0000313" key="14">
    <source>
        <dbReference type="Proteomes" id="UP000054636"/>
    </source>
</evidence>
<evidence type="ECO:0000256" key="11">
    <source>
        <dbReference type="RuleBase" id="RU000488"/>
    </source>
</evidence>
<proteinExistence type="inferred from homology"/>
<dbReference type="EMBL" id="LNFP01000409">
    <property type="protein sequence ID" value="KUF93155.1"/>
    <property type="molecule type" value="Genomic_DNA"/>
</dbReference>
<comment type="caution">
    <text evidence="13">The sequence shown here is derived from an EMBL/GenBank/DDBJ whole genome shotgun (WGS) entry which is preliminary data.</text>
</comment>
<evidence type="ECO:0000256" key="4">
    <source>
        <dbReference type="ARBA" id="ARBA00022692"/>
    </source>
</evidence>
<evidence type="ECO:0000256" key="5">
    <source>
        <dbReference type="ARBA" id="ARBA00022737"/>
    </source>
</evidence>
<dbReference type="InterPro" id="IPR018108">
    <property type="entry name" value="MCP_transmembrane"/>
</dbReference>
<keyword evidence="12" id="KW-0732">Signal</keyword>
<evidence type="ECO:0000256" key="9">
    <source>
        <dbReference type="ARBA" id="ARBA00023136"/>
    </source>
</evidence>
<feature type="repeat" description="Solcar" evidence="10">
    <location>
        <begin position="4"/>
        <end position="101"/>
    </location>
</feature>
<reference evidence="13 14" key="1">
    <citation type="submission" date="2015-11" db="EMBL/GenBank/DDBJ databases">
        <title>Genomes and virulence difference between two physiological races of Phytophthora nicotianae.</title>
        <authorList>
            <person name="Liu H."/>
            <person name="Ma X."/>
            <person name="Yu H."/>
            <person name="Fang D."/>
            <person name="Li Y."/>
            <person name="Wang X."/>
            <person name="Wang W."/>
            <person name="Dong Y."/>
            <person name="Xiao B."/>
        </authorList>
    </citation>
    <scope>NUCLEOTIDE SEQUENCE [LARGE SCALE GENOMIC DNA]</scope>
    <source>
        <strain evidence="14">race 1</strain>
    </source>
</reference>
<keyword evidence="6" id="KW-0999">Mitochondrion inner membrane</keyword>
<name>A0A0W8D9W4_PHYNI</name>
<dbReference type="PANTHER" id="PTHR45928:SF1">
    <property type="entry name" value="RE38146P"/>
    <property type="match status" value="1"/>
</dbReference>
<keyword evidence="9 10" id="KW-0472">Membrane</keyword>
<keyword evidence="5" id="KW-0677">Repeat</keyword>
<dbReference type="Gene3D" id="1.50.40.10">
    <property type="entry name" value="Mitochondrial carrier domain"/>
    <property type="match status" value="2"/>
</dbReference>
<dbReference type="SUPFAM" id="SSF103506">
    <property type="entry name" value="Mitochondrial carrier"/>
    <property type="match status" value="1"/>
</dbReference>